<name>A0ABN3XW56_9ACTN</name>
<evidence type="ECO:0000313" key="4">
    <source>
        <dbReference type="Proteomes" id="UP001499930"/>
    </source>
</evidence>
<dbReference type="InterPro" id="IPR029058">
    <property type="entry name" value="AB_hydrolase_fold"/>
</dbReference>
<dbReference type="GO" id="GO:0016787">
    <property type="term" value="F:hydrolase activity"/>
    <property type="evidence" value="ECO:0007669"/>
    <property type="project" value="UniProtKB-KW"/>
</dbReference>
<dbReference type="PANTHER" id="PTHR43433">
    <property type="entry name" value="HYDROLASE, ALPHA/BETA FOLD FAMILY PROTEIN"/>
    <property type="match status" value="1"/>
</dbReference>
<dbReference type="InterPro" id="IPR050471">
    <property type="entry name" value="AB_hydrolase"/>
</dbReference>
<evidence type="ECO:0000256" key="1">
    <source>
        <dbReference type="SAM" id="MobiDB-lite"/>
    </source>
</evidence>
<evidence type="ECO:0000259" key="2">
    <source>
        <dbReference type="Pfam" id="PF00561"/>
    </source>
</evidence>
<keyword evidence="4" id="KW-1185">Reference proteome</keyword>
<dbReference type="SUPFAM" id="SSF53474">
    <property type="entry name" value="alpha/beta-Hydrolases"/>
    <property type="match status" value="1"/>
</dbReference>
<dbReference type="EMBL" id="BAAAWD010000006">
    <property type="protein sequence ID" value="GAA3002233.1"/>
    <property type="molecule type" value="Genomic_DNA"/>
</dbReference>
<dbReference type="InterPro" id="IPR000073">
    <property type="entry name" value="AB_hydrolase_1"/>
</dbReference>
<feature type="region of interest" description="Disordered" evidence="1">
    <location>
        <begin position="169"/>
        <end position="192"/>
    </location>
</feature>
<dbReference type="RefSeq" id="WP_344892740.1">
    <property type="nucleotide sequence ID" value="NZ_BAAAWD010000006.1"/>
</dbReference>
<evidence type="ECO:0000313" key="3">
    <source>
        <dbReference type="EMBL" id="GAA3002233.1"/>
    </source>
</evidence>
<comment type="caution">
    <text evidence="3">The sequence shown here is derived from an EMBL/GenBank/DDBJ whole genome shotgun (WGS) entry which is preliminary data.</text>
</comment>
<keyword evidence="3" id="KW-0378">Hydrolase</keyword>
<feature type="domain" description="AB hydrolase-1" evidence="2">
    <location>
        <begin position="28"/>
        <end position="135"/>
    </location>
</feature>
<dbReference type="Gene3D" id="3.40.50.1820">
    <property type="entry name" value="alpha/beta hydrolase"/>
    <property type="match status" value="1"/>
</dbReference>
<dbReference type="Proteomes" id="UP001499930">
    <property type="component" value="Unassembled WGS sequence"/>
</dbReference>
<accession>A0ABN3XW56</accession>
<reference evidence="3 4" key="1">
    <citation type="journal article" date="2019" name="Int. J. Syst. Evol. Microbiol.">
        <title>The Global Catalogue of Microorganisms (GCM) 10K type strain sequencing project: providing services to taxonomists for standard genome sequencing and annotation.</title>
        <authorList>
            <consortium name="The Broad Institute Genomics Platform"/>
            <consortium name="The Broad Institute Genome Sequencing Center for Infectious Disease"/>
            <person name="Wu L."/>
            <person name="Ma J."/>
        </authorList>
    </citation>
    <scope>NUCLEOTIDE SEQUENCE [LARGE SCALE GENOMIC DNA]</scope>
    <source>
        <strain evidence="3 4">JCM 3106</strain>
    </source>
</reference>
<dbReference type="Pfam" id="PF00561">
    <property type="entry name" value="Abhydrolase_1"/>
    <property type="match status" value="1"/>
</dbReference>
<dbReference type="PANTHER" id="PTHR43433:SF5">
    <property type="entry name" value="AB HYDROLASE-1 DOMAIN-CONTAINING PROTEIN"/>
    <property type="match status" value="1"/>
</dbReference>
<sequence length="283" mass="29954">MDSTTTVTTGSLRVPDATLYYEVRGQGPLVVLVGAPMHAVHFTALADLLATDHTVLTTDPRGINRSTLDDPEQDSTARMRADDLSRLLAHLDAGPAAVFGSSGGAVSALALAVAHPERVHTVIAHEAPLNEVLDDREERHAAVEDIVATYASGDVGGAWAKFLANANIQMPEPGESDDSGDAYSPEEAAQADPQQALDERFWFLHEMRGSTGWKPDIAALRDGPVRIVVGVGEESAGQFCDLTSSALATALGTKPTLFPGGHIAFAETPDVFAPRLREVLRGD</sequence>
<gene>
    <name evidence="3" type="ORF">GCM10017559_24310</name>
</gene>
<proteinExistence type="predicted"/>
<organism evidence="3 4">
    <name type="scientific">Streptosporangium longisporum</name>
    <dbReference type="NCBI Taxonomy" id="46187"/>
    <lineage>
        <taxon>Bacteria</taxon>
        <taxon>Bacillati</taxon>
        <taxon>Actinomycetota</taxon>
        <taxon>Actinomycetes</taxon>
        <taxon>Streptosporangiales</taxon>
        <taxon>Streptosporangiaceae</taxon>
        <taxon>Streptosporangium</taxon>
    </lineage>
</organism>
<protein>
    <submittedName>
        <fullName evidence="3">Alpha/beta hydrolase</fullName>
    </submittedName>
</protein>